<reference evidence="3" key="1">
    <citation type="journal article" date="2005" name="Nature">
        <title>The map-based sequence of the rice genome.</title>
        <authorList>
            <consortium name="International rice genome sequencing project (IRGSP)"/>
            <person name="Matsumoto T."/>
            <person name="Wu J."/>
            <person name="Kanamori H."/>
            <person name="Katayose Y."/>
            <person name="Fujisawa M."/>
            <person name="Namiki N."/>
            <person name="Mizuno H."/>
            <person name="Yamamoto K."/>
            <person name="Antonio B.A."/>
            <person name="Baba T."/>
            <person name="Sakata K."/>
            <person name="Nagamura Y."/>
            <person name="Aoki H."/>
            <person name="Arikawa K."/>
            <person name="Arita K."/>
            <person name="Bito T."/>
            <person name="Chiden Y."/>
            <person name="Fujitsuka N."/>
            <person name="Fukunaka R."/>
            <person name="Hamada M."/>
            <person name="Harada C."/>
            <person name="Hayashi A."/>
            <person name="Hijishita S."/>
            <person name="Honda M."/>
            <person name="Hosokawa S."/>
            <person name="Ichikawa Y."/>
            <person name="Idonuma A."/>
            <person name="Iijima M."/>
            <person name="Ikeda M."/>
            <person name="Ikeno M."/>
            <person name="Ito K."/>
            <person name="Ito S."/>
            <person name="Ito T."/>
            <person name="Ito Y."/>
            <person name="Ito Y."/>
            <person name="Iwabuchi A."/>
            <person name="Kamiya K."/>
            <person name="Karasawa W."/>
            <person name="Kurita K."/>
            <person name="Katagiri S."/>
            <person name="Kikuta A."/>
            <person name="Kobayashi H."/>
            <person name="Kobayashi N."/>
            <person name="Machita K."/>
            <person name="Maehara T."/>
            <person name="Masukawa M."/>
            <person name="Mizubayashi T."/>
            <person name="Mukai Y."/>
            <person name="Nagasaki H."/>
            <person name="Nagata Y."/>
            <person name="Naito S."/>
            <person name="Nakashima M."/>
            <person name="Nakama Y."/>
            <person name="Nakamichi Y."/>
            <person name="Nakamura M."/>
            <person name="Meguro A."/>
            <person name="Negishi M."/>
            <person name="Ohta I."/>
            <person name="Ohta T."/>
            <person name="Okamoto M."/>
            <person name="Ono N."/>
            <person name="Saji S."/>
            <person name="Sakaguchi M."/>
            <person name="Sakai K."/>
            <person name="Shibata M."/>
            <person name="Shimokawa T."/>
            <person name="Song J."/>
            <person name="Takazaki Y."/>
            <person name="Terasawa K."/>
            <person name="Tsugane M."/>
            <person name="Tsuji K."/>
            <person name="Ueda S."/>
            <person name="Waki K."/>
            <person name="Yamagata H."/>
            <person name="Yamamoto M."/>
            <person name="Yamamoto S."/>
            <person name="Yamane H."/>
            <person name="Yoshiki S."/>
            <person name="Yoshihara R."/>
            <person name="Yukawa K."/>
            <person name="Zhong H."/>
            <person name="Yano M."/>
            <person name="Yuan Q."/>
            <person name="Ouyang S."/>
            <person name="Liu J."/>
            <person name="Jones K.M."/>
            <person name="Gansberger K."/>
            <person name="Moffat K."/>
            <person name="Hill J."/>
            <person name="Bera J."/>
            <person name="Fadrosh D."/>
            <person name="Jin S."/>
            <person name="Johri S."/>
            <person name="Kim M."/>
            <person name="Overton L."/>
            <person name="Reardon M."/>
            <person name="Tsitrin T."/>
            <person name="Vuong H."/>
            <person name="Weaver B."/>
            <person name="Ciecko A."/>
            <person name="Tallon L."/>
            <person name="Jackson J."/>
            <person name="Pai G."/>
            <person name="Aken S.V."/>
            <person name="Utterback T."/>
            <person name="Reidmuller S."/>
            <person name="Feldblyum T."/>
            <person name="Hsiao J."/>
            <person name="Zismann V."/>
            <person name="Iobst S."/>
            <person name="de Vazeille A.R."/>
            <person name="Buell C.R."/>
            <person name="Ying K."/>
            <person name="Li Y."/>
            <person name="Lu T."/>
            <person name="Huang Y."/>
            <person name="Zhao Q."/>
            <person name="Feng Q."/>
            <person name="Zhang L."/>
            <person name="Zhu J."/>
            <person name="Weng Q."/>
            <person name="Mu J."/>
            <person name="Lu Y."/>
            <person name="Fan D."/>
            <person name="Liu Y."/>
            <person name="Guan J."/>
            <person name="Zhang Y."/>
            <person name="Yu S."/>
            <person name="Liu X."/>
            <person name="Zhang Y."/>
            <person name="Hong G."/>
            <person name="Han B."/>
            <person name="Choisne N."/>
            <person name="Demange N."/>
            <person name="Orjeda G."/>
            <person name="Samain S."/>
            <person name="Cattolico L."/>
            <person name="Pelletier E."/>
            <person name="Couloux A."/>
            <person name="Segurens B."/>
            <person name="Wincker P."/>
            <person name="D'Hont A."/>
            <person name="Scarpelli C."/>
            <person name="Weissenbach J."/>
            <person name="Salanoubat M."/>
            <person name="Quetier F."/>
            <person name="Yu Y."/>
            <person name="Kim H.R."/>
            <person name="Rambo T."/>
            <person name="Currie J."/>
            <person name="Collura K."/>
            <person name="Luo M."/>
            <person name="Yang T."/>
            <person name="Ammiraju J.S.S."/>
            <person name="Engler F."/>
            <person name="Soderlund C."/>
            <person name="Wing R.A."/>
            <person name="Palmer L.E."/>
            <person name="de la Bastide M."/>
            <person name="Spiegel L."/>
            <person name="Nascimento L."/>
            <person name="Zutavern T."/>
            <person name="O'Shaughnessy A."/>
            <person name="Dike S."/>
            <person name="Dedhia N."/>
            <person name="Preston R."/>
            <person name="Balija V."/>
            <person name="McCombie W.R."/>
            <person name="Chow T."/>
            <person name="Chen H."/>
            <person name="Chung M."/>
            <person name="Chen C."/>
            <person name="Shaw J."/>
            <person name="Wu H."/>
            <person name="Hsiao K."/>
            <person name="Chao Y."/>
            <person name="Chu M."/>
            <person name="Cheng C."/>
            <person name="Hour A."/>
            <person name="Lee P."/>
            <person name="Lin S."/>
            <person name="Lin Y."/>
            <person name="Liou J."/>
            <person name="Liu S."/>
            <person name="Hsing Y."/>
            <person name="Raghuvanshi S."/>
            <person name="Mohanty A."/>
            <person name="Bharti A.K."/>
            <person name="Gaur A."/>
            <person name="Gupta V."/>
            <person name="Kumar D."/>
            <person name="Ravi V."/>
            <person name="Vij S."/>
            <person name="Kapur A."/>
            <person name="Khurana P."/>
            <person name="Khurana P."/>
            <person name="Khurana J.P."/>
            <person name="Tyagi A.K."/>
            <person name="Gaikwad K."/>
            <person name="Singh A."/>
            <person name="Dalal V."/>
            <person name="Srivastava S."/>
            <person name="Dixit A."/>
            <person name="Pal A.K."/>
            <person name="Ghazi I.A."/>
            <person name="Yadav M."/>
            <person name="Pandit A."/>
            <person name="Bhargava A."/>
            <person name="Sureshbabu K."/>
            <person name="Batra K."/>
            <person name="Sharma T.R."/>
            <person name="Mohapatra T."/>
            <person name="Singh N.K."/>
            <person name="Messing J."/>
            <person name="Nelson A.B."/>
            <person name="Fuks G."/>
            <person name="Kavchok S."/>
            <person name="Keizer G."/>
            <person name="Linton E."/>
            <person name="Llaca V."/>
            <person name="Song R."/>
            <person name="Tanyolac B."/>
            <person name="Young S."/>
            <person name="Ho-Il K."/>
            <person name="Hahn J.H."/>
            <person name="Sangsakoo G."/>
            <person name="Vanavichit A."/>
            <person name="de Mattos Luiz.A.T."/>
            <person name="Zimmer P.D."/>
            <person name="Malone G."/>
            <person name="Dellagostin O."/>
            <person name="de Oliveira A.C."/>
            <person name="Bevan M."/>
            <person name="Bancroft I."/>
            <person name="Minx P."/>
            <person name="Cordum H."/>
            <person name="Wilson R."/>
            <person name="Cheng Z."/>
            <person name="Jin W."/>
            <person name="Jiang J."/>
            <person name="Leong S.A."/>
            <person name="Iwama H."/>
            <person name="Gojobori T."/>
            <person name="Itoh T."/>
            <person name="Niimura Y."/>
            <person name="Fujii Y."/>
            <person name="Habara T."/>
            <person name="Sakai H."/>
            <person name="Sato Y."/>
            <person name="Wilson G."/>
            <person name="Kumar K."/>
            <person name="McCouch S."/>
            <person name="Juretic N."/>
            <person name="Hoen D."/>
            <person name="Wright S."/>
            <person name="Bruskiewich R."/>
            <person name="Bureau T."/>
            <person name="Miyao A."/>
            <person name="Hirochika H."/>
            <person name="Nishikawa T."/>
            <person name="Kadowaki K."/>
            <person name="Sugiura M."/>
            <person name="Burr B."/>
            <person name="Sasaki T."/>
        </authorList>
    </citation>
    <scope>NUCLEOTIDE SEQUENCE [LARGE SCALE GENOMIC DNA]</scope>
    <source>
        <strain evidence="3">cv. Nipponbare</strain>
    </source>
</reference>
<reference evidence="2 3" key="2">
    <citation type="journal article" date="2013" name="Plant Cell Physiol.">
        <title>Rice Annotation Project Database (RAP-DB): an integrative and interactive database for rice genomics.</title>
        <authorList>
            <person name="Sakai H."/>
            <person name="Lee S.S."/>
            <person name="Tanaka T."/>
            <person name="Numa H."/>
            <person name="Kim J."/>
            <person name="Kawahara Y."/>
            <person name="Wakimoto H."/>
            <person name="Yang C.C."/>
            <person name="Iwamoto M."/>
            <person name="Abe T."/>
            <person name="Yamada Y."/>
            <person name="Muto A."/>
            <person name="Inokuchi H."/>
            <person name="Ikemura T."/>
            <person name="Matsumoto T."/>
            <person name="Sasaki T."/>
            <person name="Itoh T."/>
        </authorList>
    </citation>
    <scope>NUCLEOTIDE SEQUENCE [LARGE SCALE GENOMIC DNA]</scope>
    <source>
        <strain evidence="3">cv. Nipponbare</strain>
    </source>
</reference>
<organism evidence="2 3">
    <name type="scientific">Oryza sativa subsp. japonica</name>
    <name type="common">Rice</name>
    <dbReference type="NCBI Taxonomy" id="39947"/>
    <lineage>
        <taxon>Eukaryota</taxon>
        <taxon>Viridiplantae</taxon>
        <taxon>Streptophyta</taxon>
        <taxon>Embryophyta</taxon>
        <taxon>Tracheophyta</taxon>
        <taxon>Spermatophyta</taxon>
        <taxon>Magnoliopsida</taxon>
        <taxon>Liliopsida</taxon>
        <taxon>Poales</taxon>
        <taxon>Poaceae</taxon>
        <taxon>BOP clade</taxon>
        <taxon>Oryzoideae</taxon>
        <taxon>Oryzeae</taxon>
        <taxon>Oryzinae</taxon>
        <taxon>Oryza</taxon>
        <taxon>Oryza sativa</taxon>
    </lineage>
</organism>
<evidence type="ECO:0000256" key="1">
    <source>
        <dbReference type="SAM" id="MobiDB-lite"/>
    </source>
</evidence>
<evidence type="ECO:0000313" key="3">
    <source>
        <dbReference type="Proteomes" id="UP000059680"/>
    </source>
</evidence>
<keyword evidence="3" id="KW-1185">Reference proteome</keyword>
<dbReference type="InParanoid" id="A0A0P0XMU9"/>
<dbReference type="Proteomes" id="UP000059680">
    <property type="component" value="Chromosome 9"/>
</dbReference>
<name>A0A0P0XMU9_ORYSJ</name>
<accession>A0A0P0XMU9</accession>
<evidence type="ECO:0000313" key="2">
    <source>
        <dbReference type="EMBL" id="BAT08035.1"/>
    </source>
</evidence>
<reference evidence="2 3" key="3">
    <citation type="journal article" date="2013" name="Rice">
        <title>Improvement of the Oryza sativa Nipponbare reference genome using next generation sequence and optical map data.</title>
        <authorList>
            <person name="Kawahara Y."/>
            <person name="de la Bastide M."/>
            <person name="Hamilton J.P."/>
            <person name="Kanamori H."/>
            <person name="McCombie W.R."/>
            <person name="Ouyang S."/>
            <person name="Schwartz D.C."/>
            <person name="Tanaka T."/>
            <person name="Wu J."/>
            <person name="Zhou S."/>
            <person name="Childs K.L."/>
            <person name="Davidson R.M."/>
            <person name="Lin H."/>
            <person name="Quesada-Ocampo L."/>
            <person name="Vaillancourt B."/>
            <person name="Sakai H."/>
            <person name="Lee S.S."/>
            <person name="Kim J."/>
            <person name="Numa H."/>
            <person name="Itoh T."/>
            <person name="Buell C.R."/>
            <person name="Matsumoto T."/>
        </authorList>
    </citation>
    <scope>NUCLEOTIDE SEQUENCE [LARGE SCALE GENOMIC DNA]</scope>
    <source>
        <strain evidence="3">cv. Nipponbare</strain>
    </source>
</reference>
<feature type="region of interest" description="Disordered" evidence="1">
    <location>
        <begin position="59"/>
        <end position="83"/>
    </location>
</feature>
<dbReference type="AlphaFoldDB" id="A0A0P0XMU9"/>
<gene>
    <name evidence="2" type="ordered locus">Os09g0409524</name>
    <name evidence="2" type="ORF">OSNPB_090409524</name>
</gene>
<sequence length="83" mass="9624">MRSNDVEQRRWPVAEEVPGEAVNDFLIIAVFTERDADAWAFHSGFELFTILYTERRRLSSDDGWGDESTRGLHPRRRSGLEAQ</sequence>
<dbReference type="PaxDb" id="39947-A0A0P0XMU9"/>
<protein>
    <submittedName>
        <fullName evidence="2">Os09g0409524 protein</fullName>
    </submittedName>
</protein>
<proteinExistence type="predicted"/>
<dbReference type="EMBL" id="AP014965">
    <property type="protein sequence ID" value="BAT08035.1"/>
    <property type="molecule type" value="Genomic_DNA"/>
</dbReference>